<organism evidence="2 3">
    <name type="scientific">Candidatus Eisenbergiella merdavium</name>
    <dbReference type="NCBI Taxonomy" id="2838551"/>
    <lineage>
        <taxon>Bacteria</taxon>
        <taxon>Bacillati</taxon>
        <taxon>Bacillota</taxon>
        <taxon>Clostridia</taxon>
        <taxon>Lachnospirales</taxon>
        <taxon>Lachnospiraceae</taxon>
        <taxon>Eisenbergiella</taxon>
    </lineage>
</organism>
<feature type="compositionally biased region" description="Basic and acidic residues" evidence="1">
    <location>
        <begin position="61"/>
        <end position="76"/>
    </location>
</feature>
<proteinExistence type="predicted"/>
<sequence>MLYEALEAAGAKTQYDEHVERILSGVYGMELETTIRKELKEMCNLSEAIEEQALRKGRKAGRAEGRKAGRKEGRKEGSLLGDAARLVKSAEAAMKSFHVDLKTACEGIGASVEEYDRAAKLLGR</sequence>
<name>A0A9D2NEQ2_9FIRM</name>
<feature type="region of interest" description="Disordered" evidence="1">
    <location>
        <begin position="53"/>
        <end position="76"/>
    </location>
</feature>
<dbReference type="EMBL" id="DWWS01000013">
    <property type="protein sequence ID" value="HJC22630.1"/>
    <property type="molecule type" value="Genomic_DNA"/>
</dbReference>
<reference evidence="2" key="2">
    <citation type="submission" date="2021-04" db="EMBL/GenBank/DDBJ databases">
        <authorList>
            <person name="Gilroy R."/>
        </authorList>
    </citation>
    <scope>NUCLEOTIDE SEQUENCE</scope>
    <source>
        <strain evidence="2">USAMLcec2-132</strain>
    </source>
</reference>
<comment type="caution">
    <text evidence="2">The sequence shown here is derived from an EMBL/GenBank/DDBJ whole genome shotgun (WGS) entry which is preliminary data.</text>
</comment>
<evidence type="ECO:0000313" key="3">
    <source>
        <dbReference type="Proteomes" id="UP000823891"/>
    </source>
</evidence>
<evidence type="ECO:0000313" key="2">
    <source>
        <dbReference type="EMBL" id="HJC22630.1"/>
    </source>
</evidence>
<reference evidence="2" key="1">
    <citation type="journal article" date="2021" name="PeerJ">
        <title>Extensive microbial diversity within the chicken gut microbiome revealed by metagenomics and culture.</title>
        <authorList>
            <person name="Gilroy R."/>
            <person name="Ravi A."/>
            <person name="Getino M."/>
            <person name="Pursley I."/>
            <person name="Horton D.L."/>
            <person name="Alikhan N.F."/>
            <person name="Baker D."/>
            <person name="Gharbi K."/>
            <person name="Hall N."/>
            <person name="Watson M."/>
            <person name="Adriaenssens E.M."/>
            <person name="Foster-Nyarko E."/>
            <person name="Jarju S."/>
            <person name="Secka A."/>
            <person name="Antonio M."/>
            <person name="Oren A."/>
            <person name="Chaudhuri R.R."/>
            <person name="La Ragione R."/>
            <person name="Hildebrand F."/>
            <person name="Pallen M.J."/>
        </authorList>
    </citation>
    <scope>NUCLEOTIDE SEQUENCE</scope>
    <source>
        <strain evidence="2">USAMLcec2-132</strain>
    </source>
</reference>
<dbReference type="Proteomes" id="UP000823891">
    <property type="component" value="Unassembled WGS sequence"/>
</dbReference>
<dbReference type="AlphaFoldDB" id="A0A9D2NEQ2"/>
<protein>
    <submittedName>
        <fullName evidence="2">Uncharacterized protein</fullName>
    </submittedName>
</protein>
<evidence type="ECO:0000256" key="1">
    <source>
        <dbReference type="SAM" id="MobiDB-lite"/>
    </source>
</evidence>
<accession>A0A9D2NEQ2</accession>
<gene>
    <name evidence="2" type="ORF">H9761_02855</name>
</gene>